<evidence type="ECO:0000256" key="2">
    <source>
        <dbReference type="ARBA" id="ARBA00022737"/>
    </source>
</evidence>
<dbReference type="InterPro" id="IPR015943">
    <property type="entry name" value="WD40/YVTN_repeat-like_dom_sf"/>
</dbReference>
<dbReference type="AlphaFoldDB" id="A0A2J7ZHG4"/>
<accession>A0A2J7ZHG4</accession>
<organism evidence="5 6">
    <name type="scientific">Tetrabaena socialis</name>
    <dbReference type="NCBI Taxonomy" id="47790"/>
    <lineage>
        <taxon>Eukaryota</taxon>
        <taxon>Viridiplantae</taxon>
        <taxon>Chlorophyta</taxon>
        <taxon>core chlorophytes</taxon>
        <taxon>Chlorophyceae</taxon>
        <taxon>CS clade</taxon>
        <taxon>Chlamydomonadales</taxon>
        <taxon>Tetrabaenaceae</taxon>
        <taxon>Tetrabaena</taxon>
    </lineage>
</organism>
<keyword evidence="1 3" id="KW-0853">WD repeat</keyword>
<dbReference type="PROSITE" id="PS50294">
    <property type="entry name" value="WD_REPEATS_REGION"/>
    <property type="match status" value="2"/>
</dbReference>
<dbReference type="PANTHER" id="PTHR19848:SF8">
    <property type="entry name" value="F-BOX AND WD REPEAT DOMAIN CONTAINING 7"/>
    <property type="match status" value="1"/>
</dbReference>
<dbReference type="PROSITE" id="PS00678">
    <property type="entry name" value="WD_REPEATS_1"/>
    <property type="match status" value="2"/>
</dbReference>
<keyword evidence="6" id="KW-1185">Reference proteome</keyword>
<dbReference type="PRINTS" id="PR00320">
    <property type="entry name" value="GPROTEINBRPT"/>
</dbReference>
<keyword evidence="2" id="KW-0677">Repeat</keyword>
<evidence type="ECO:0000256" key="3">
    <source>
        <dbReference type="PROSITE-ProRule" id="PRU00221"/>
    </source>
</evidence>
<dbReference type="Proteomes" id="UP000236333">
    <property type="component" value="Unassembled WGS sequence"/>
</dbReference>
<dbReference type="PANTHER" id="PTHR19848">
    <property type="entry name" value="WD40 REPEAT PROTEIN"/>
    <property type="match status" value="1"/>
</dbReference>
<feature type="non-terminal residue" evidence="5">
    <location>
        <position position="1"/>
    </location>
</feature>
<feature type="repeat" description="WD" evidence="3">
    <location>
        <begin position="1"/>
        <end position="40"/>
    </location>
</feature>
<proteinExistence type="predicted"/>
<evidence type="ECO:0000256" key="4">
    <source>
        <dbReference type="SAM" id="MobiDB-lite"/>
    </source>
</evidence>
<sequence>GHTDYVTSVAFSPDGRQLASGSEDSTLRLWDTATGQCTAKLEGHRDPVSSVAFSPDGRQLASGSDDETLRLWDTATGQCTATLEIARQRPAPKTRLVCQGLRHMRTPVTSCSAASDAGGGGSCLVNPRVLGDLI</sequence>
<dbReference type="PROSITE" id="PS50082">
    <property type="entry name" value="WD_REPEATS_2"/>
    <property type="match status" value="2"/>
</dbReference>
<gene>
    <name evidence="5" type="ORF">TSOC_014502</name>
</gene>
<dbReference type="InterPro" id="IPR001680">
    <property type="entry name" value="WD40_rpt"/>
</dbReference>
<feature type="region of interest" description="Disordered" evidence="4">
    <location>
        <begin position="44"/>
        <end position="65"/>
    </location>
</feature>
<feature type="repeat" description="WD" evidence="3">
    <location>
        <begin position="41"/>
        <end position="82"/>
    </location>
</feature>
<dbReference type="Gene3D" id="2.130.10.10">
    <property type="entry name" value="YVTN repeat-like/Quinoprotein amine dehydrogenase"/>
    <property type="match status" value="1"/>
</dbReference>
<protein>
    <submittedName>
        <fullName evidence="5">Vegetative incompatibility protein HET-E-1</fullName>
    </submittedName>
</protein>
<reference evidence="5 6" key="1">
    <citation type="journal article" date="2017" name="Mol. Biol. Evol.">
        <title>The 4-celled Tetrabaena socialis nuclear genome reveals the essential components for genetic control of cell number at the origin of multicellularity in the volvocine lineage.</title>
        <authorList>
            <person name="Featherston J."/>
            <person name="Arakaki Y."/>
            <person name="Hanschen E.R."/>
            <person name="Ferris P.J."/>
            <person name="Michod R.E."/>
            <person name="Olson B.J.S.C."/>
            <person name="Nozaki H."/>
            <person name="Durand P.M."/>
        </authorList>
    </citation>
    <scope>NUCLEOTIDE SEQUENCE [LARGE SCALE GENOMIC DNA]</scope>
    <source>
        <strain evidence="5 6">NIES-571</strain>
    </source>
</reference>
<evidence type="ECO:0000313" key="5">
    <source>
        <dbReference type="EMBL" id="PNG99715.1"/>
    </source>
</evidence>
<feature type="non-terminal residue" evidence="5">
    <location>
        <position position="134"/>
    </location>
</feature>
<dbReference type="SMART" id="SM00320">
    <property type="entry name" value="WD40"/>
    <property type="match status" value="2"/>
</dbReference>
<evidence type="ECO:0000256" key="1">
    <source>
        <dbReference type="ARBA" id="ARBA00022574"/>
    </source>
</evidence>
<dbReference type="InterPro" id="IPR036322">
    <property type="entry name" value="WD40_repeat_dom_sf"/>
</dbReference>
<dbReference type="InterPro" id="IPR019775">
    <property type="entry name" value="WD40_repeat_CS"/>
</dbReference>
<dbReference type="Pfam" id="PF00400">
    <property type="entry name" value="WD40"/>
    <property type="match status" value="2"/>
</dbReference>
<dbReference type="SUPFAM" id="SSF50978">
    <property type="entry name" value="WD40 repeat-like"/>
    <property type="match status" value="1"/>
</dbReference>
<dbReference type="OrthoDB" id="6252103at2759"/>
<dbReference type="EMBL" id="PGGS01002264">
    <property type="protein sequence ID" value="PNG99715.1"/>
    <property type="molecule type" value="Genomic_DNA"/>
</dbReference>
<comment type="caution">
    <text evidence="5">The sequence shown here is derived from an EMBL/GenBank/DDBJ whole genome shotgun (WGS) entry which is preliminary data.</text>
</comment>
<evidence type="ECO:0000313" key="6">
    <source>
        <dbReference type="Proteomes" id="UP000236333"/>
    </source>
</evidence>
<name>A0A2J7ZHG4_9CHLO</name>
<dbReference type="InterPro" id="IPR020472">
    <property type="entry name" value="WD40_PAC1"/>
</dbReference>